<feature type="transmembrane region" description="Helical" evidence="1">
    <location>
        <begin position="246"/>
        <end position="266"/>
    </location>
</feature>
<gene>
    <name evidence="2" type="ORF">IW967_09280</name>
</gene>
<dbReference type="Proteomes" id="UP000642910">
    <property type="component" value="Unassembled WGS sequence"/>
</dbReference>
<accession>A0ABS0F430</accession>
<feature type="transmembrane region" description="Helical" evidence="1">
    <location>
        <begin position="104"/>
        <end position="125"/>
    </location>
</feature>
<dbReference type="EMBL" id="JADPKZ010000040">
    <property type="protein sequence ID" value="MBF8378057.1"/>
    <property type="molecule type" value="Genomic_DNA"/>
</dbReference>
<name>A0ABS0F430_9BACL</name>
<keyword evidence="1" id="KW-0472">Membrane</keyword>
<evidence type="ECO:0000313" key="2">
    <source>
        <dbReference type="EMBL" id="MBF8378057.1"/>
    </source>
</evidence>
<keyword evidence="1" id="KW-1133">Transmembrane helix</keyword>
<feature type="transmembrane region" description="Helical" evidence="1">
    <location>
        <begin position="320"/>
        <end position="340"/>
    </location>
</feature>
<evidence type="ECO:0000256" key="1">
    <source>
        <dbReference type="SAM" id="Phobius"/>
    </source>
</evidence>
<proteinExistence type="predicted"/>
<feature type="transmembrane region" description="Helical" evidence="1">
    <location>
        <begin position="75"/>
        <end position="92"/>
    </location>
</feature>
<comment type="caution">
    <text evidence="2">The sequence shown here is derived from an EMBL/GenBank/DDBJ whole genome shotgun (WGS) entry which is preliminary data.</text>
</comment>
<organism evidence="2 3">
    <name type="scientific">Alicyclobacillus mali</name>
    <name type="common">ex Roth et al. 2021</name>
    <dbReference type="NCBI Taxonomy" id="1123961"/>
    <lineage>
        <taxon>Bacteria</taxon>
        <taxon>Bacillati</taxon>
        <taxon>Bacillota</taxon>
        <taxon>Bacilli</taxon>
        <taxon>Bacillales</taxon>
        <taxon>Alicyclobacillaceae</taxon>
        <taxon>Alicyclobacillus</taxon>
    </lineage>
</organism>
<keyword evidence="1" id="KW-0812">Transmembrane</keyword>
<keyword evidence="3" id="KW-1185">Reference proteome</keyword>
<reference evidence="2 3" key="1">
    <citation type="submission" date="2020-11" db="EMBL/GenBank/DDBJ databases">
        <title>Genomic insight of Alicyclobacillus mali FL 18 reveals a new arsenic-resistant strain, with potential in environmental biotechnology.</title>
        <authorList>
            <person name="Fiorentino G."/>
            <person name="Gallo G."/>
            <person name="Aulitto M."/>
        </authorList>
    </citation>
    <scope>NUCLEOTIDE SEQUENCE [LARGE SCALE GENOMIC DNA]</scope>
    <source>
        <strain evidence="2 3">FL 18</strain>
    </source>
</reference>
<evidence type="ECO:0000313" key="3">
    <source>
        <dbReference type="Proteomes" id="UP000642910"/>
    </source>
</evidence>
<protein>
    <submittedName>
        <fullName evidence="2">DUF1648 domain-containing protein</fullName>
    </submittedName>
</protein>
<feature type="transmembrane region" description="Helical" evidence="1">
    <location>
        <begin position="296"/>
        <end position="314"/>
    </location>
</feature>
<sequence length="350" mass="37582">MAALAARNDQDPLPGVEDNHNRLLMLHSCSSFPHRMLHRTAGDVRCPRRMCEGVRTVPSTVGYQPTAGAVLQEPSLWICVGIAVLLVLVGLLRRRAFLQHGFKGLSTAFWLLACVPFLLAVYVLVSGLRSGWRLVGGVLQVRTDAGVTEIDLARAHAAWVAQNGVYGLADRLLGTSAGAYASGLFRLNNGQVADVYVLAGAPRLAVSDGHALVILGTPGLDALVHHVSMGAVPSVPPVNVLPFHPVAGLVALVVSAATVLLHVGMWRRYRTHVPDRVTSHWDVSGRPDGKMSRTAFYHWGLGVAIGLGILFTLISCMTWVACLLGALVELAIALLWGMVWRMNVRSARVA</sequence>